<feature type="domain" description="Solute-binding protein family 5" evidence="3">
    <location>
        <begin position="109"/>
        <end position="450"/>
    </location>
</feature>
<dbReference type="Pfam" id="PF00496">
    <property type="entry name" value="SBP_bac_5"/>
    <property type="match status" value="1"/>
</dbReference>
<dbReference type="InterPro" id="IPR006311">
    <property type="entry name" value="TAT_signal"/>
</dbReference>
<dbReference type="GO" id="GO:1904680">
    <property type="term" value="F:peptide transmembrane transporter activity"/>
    <property type="evidence" value="ECO:0007669"/>
    <property type="project" value="TreeGrafter"/>
</dbReference>
<evidence type="ECO:0000256" key="1">
    <source>
        <dbReference type="ARBA" id="ARBA00004418"/>
    </source>
</evidence>
<dbReference type="InterPro" id="IPR039424">
    <property type="entry name" value="SBP_5"/>
</dbReference>
<reference evidence="4 5" key="1">
    <citation type="submission" date="2020-05" db="EMBL/GenBank/DDBJ databases">
        <title>Gimesia benthica sp. nov., a novel planctomycete isolated from a deep-sea water sample of the Northwest Indian Ocean.</title>
        <authorList>
            <person name="Wang J."/>
            <person name="Ruan C."/>
            <person name="Song L."/>
            <person name="Zhu Y."/>
            <person name="Li A."/>
            <person name="Zheng X."/>
            <person name="Wang L."/>
            <person name="Lu Z."/>
            <person name="Huang Y."/>
            <person name="Du W."/>
            <person name="Zhou Y."/>
            <person name="Huang L."/>
            <person name="Dai X."/>
        </authorList>
    </citation>
    <scope>NUCLEOTIDE SEQUENCE [LARGE SCALE GENOMIC DNA]</scope>
    <source>
        <strain evidence="4 5">YYQ-30</strain>
    </source>
</reference>
<dbReference type="PANTHER" id="PTHR30290">
    <property type="entry name" value="PERIPLASMIC BINDING COMPONENT OF ABC TRANSPORTER"/>
    <property type="match status" value="1"/>
</dbReference>
<dbReference type="GO" id="GO:0030288">
    <property type="term" value="C:outer membrane-bounded periplasmic space"/>
    <property type="evidence" value="ECO:0007669"/>
    <property type="project" value="UniProtKB-ARBA"/>
</dbReference>
<sequence length="548" mass="60181">MAGTKDGRPPHPAIAPLARAARTGRMDRREFLTLATALGLSGPAAHMALGLPAPARAQEAPPLPAPGILRCQMRVFPVDDPRLFDWSEKGNIARGLLENLVRYTADFTLEPWLLSDWEVSDDARHYVLRLRPDVTWSNGDPFTAEDVVANLRRWCDTTVPGNSMTNRMASLIDPATGQAREGAIASPDPLTVELTLVDPDVTLIPGMADYPALIVHRDFDAQGANIALNPVGTGPYTLDAILPGEGAVLVRRDGWWGGEVAVERIEYVDLGTDPSDFARAVVEARIDMIHDSTGAFVQMFDDLGLIRQDVLSGATLVCRTNRRTAPVYADARVRRALQLAVDNAVILELGYADLGAVGENHHVAPMNPDYADIGRPEPDPDAALALIREAGLEEYEHELVSIDDDWNRASADAIAAQLRDAGIQVRRTILHGDDFWSSWQSHGFSCTGWNMRPLGVQTLALGYASTGMWNETGFADPHFDQLLRLALGLVDPDARRAVMAELEGILVADGTIIQPYWRQLAWHHTERVTGVRRHPMDEHHHDQWGLVP</sequence>
<organism evidence="4 5">
    <name type="scientific">Halovulum dunhuangense</name>
    <dbReference type="NCBI Taxonomy" id="1505036"/>
    <lineage>
        <taxon>Bacteria</taxon>
        <taxon>Pseudomonadati</taxon>
        <taxon>Pseudomonadota</taxon>
        <taxon>Alphaproteobacteria</taxon>
        <taxon>Rhodobacterales</taxon>
        <taxon>Paracoccaceae</taxon>
        <taxon>Halovulum</taxon>
    </lineage>
</organism>
<dbReference type="AlphaFoldDB" id="A0A849L317"/>
<evidence type="ECO:0000313" key="4">
    <source>
        <dbReference type="EMBL" id="NNU80624.1"/>
    </source>
</evidence>
<evidence type="ECO:0000313" key="5">
    <source>
        <dbReference type="Proteomes" id="UP000572377"/>
    </source>
</evidence>
<comment type="caution">
    <text evidence="4">The sequence shown here is derived from an EMBL/GenBank/DDBJ whole genome shotgun (WGS) entry which is preliminary data.</text>
</comment>
<dbReference type="EMBL" id="JABFBC010000001">
    <property type="protein sequence ID" value="NNU80624.1"/>
    <property type="molecule type" value="Genomic_DNA"/>
</dbReference>
<dbReference type="CDD" id="cd08503">
    <property type="entry name" value="PBP2_NikA_DppA_OppA_like_17"/>
    <property type="match status" value="1"/>
</dbReference>
<proteinExistence type="inferred from homology"/>
<dbReference type="Proteomes" id="UP000572377">
    <property type="component" value="Unassembled WGS sequence"/>
</dbReference>
<dbReference type="Gene3D" id="3.10.105.10">
    <property type="entry name" value="Dipeptide-binding Protein, Domain 3"/>
    <property type="match status" value="1"/>
</dbReference>
<evidence type="ECO:0000259" key="3">
    <source>
        <dbReference type="Pfam" id="PF00496"/>
    </source>
</evidence>
<comment type="subcellular location">
    <subcellularLocation>
        <location evidence="1">Periplasm</location>
    </subcellularLocation>
</comment>
<dbReference type="InterPro" id="IPR000914">
    <property type="entry name" value="SBP_5_dom"/>
</dbReference>
<dbReference type="SUPFAM" id="SSF53850">
    <property type="entry name" value="Periplasmic binding protein-like II"/>
    <property type="match status" value="1"/>
</dbReference>
<accession>A0A849L317</accession>
<dbReference type="GO" id="GO:0043190">
    <property type="term" value="C:ATP-binding cassette (ABC) transporter complex"/>
    <property type="evidence" value="ECO:0007669"/>
    <property type="project" value="InterPro"/>
</dbReference>
<comment type="similarity">
    <text evidence="2">Belongs to the bacterial solute-binding protein 5 family.</text>
</comment>
<dbReference type="PIRSF" id="PIRSF002741">
    <property type="entry name" value="MppA"/>
    <property type="match status" value="1"/>
</dbReference>
<dbReference type="RefSeq" id="WP_171324548.1">
    <property type="nucleotide sequence ID" value="NZ_JABFBC010000001.1"/>
</dbReference>
<dbReference type="GO" id="GO:0015833">
    <property type="term" value="P:peptide transport"/>
    <property type="evidence" value="ECO:0007669"/>
    <property type="project" value="TreeGrafter"/>
</dbReference>
<dbReference type="Gene3D" id="3.40.190.10">
    <property type="entry name" value="Periplasmic binding protein-like II"/>
    <property type="match status" value="1"/>
</dbReference>
<dbReference type="InterPro" id="IPR030678">
    <property type="entry name" value="Peptide/Ni-bd"/>
</dbReference>
<gene>
    <name evidence="4" type="ORF">HMH01_09270</name>
</gene>
<protein>
    <submittedName>
        <fullName evidence="4">ABC transporter substrate-binding protein</fullName>
    </submittedName>
</protein>
<dbReference type="PROSITE" id="PS51318">
    <property type="entry name" value="TAT"/>
    <property type="match status" value="1"/>
</dbReference>
<name>A0A849L317_9RHOB</name>
<evidence type="ECO:0000256" key="2">
    <source>
        <dbReference type="ARBA" id="ARBA00005695"/>
    </source>
</evidence>
<keyword evidence="5" id="KW-1185">Reference proteome</keyword>